<accession>A0A679FZ71</accession>
<protein>
    <submittedName>
        <fullName evidence="1">Uncharacterized protein</fullName>
    </submittedName>
</protein>
<keyword evidence="2" id="KW-1185">Reference proteome</keyword>
<sequence length="170" mass="20534">MWGMLQKEKVFVGGSAVPEFDWWRRLRKLEKEIEFLNEKIKKEERGEKEVWWTEIDRVQSRLDEWLQREVAFEPVPFSVLWETVDPIFRKHGRLVSQDDFSRLLKESLFLLLPQSPQNDLLSIYRSDLDAHFRFVLNERCVGQTWESYVGVERVRIDQEVYLIGKTVLFR</sequence>
<organism evidence="1 2">
    <name type="scientific">Geobacillus subterraneus</name>
    <dbReference type="NCBI Taxonomy" id="129338"/>
    <lineage>
        <taxon>Bacteria</taxon>
        <taxon>Bacillati</taxon>
        <taxon>Bacillota</taxon>
        <taxon>Bacilli</taxon>
        <taxon>Bacillales</taxon>
        <taxon>Anoxybacillaceae</taxon>
        <taxon>Geobacillus</taxon>
    </lineage>
</organism>
<proteinExistence type="predicted"/>
<reference evidence="2" key="1">
    <citation type="journal article" date="2020" name="Microbiol. Resour. Announc.">
        <title>Complete Genome Sequence of Geobacillus sp. Strain E55-1, Isolated from Mine Geyser in Japan.</title>
        <authorList>
            <person name="Miyazaki K."/>
            <person name="Hase E."/>
            <person name="Tokito N."/>
        </authorList>
    </citation>
    <scope>NUCLEOTIDE SEQUENCE [LARGE SCALE GENOMIC DNA]</scope>
    <source>
        <strain evidence="2">E55-1</strain>
        <plasmid evidence="2">pGspE55-1</plasmid>
    </source>
</reference>
<dbReference type="EMBL" id="AP022558">
    <property type="protein sequence ID" value="BBW98996.1"/>
    <property type="molecule type" value="Genomic_DNA"/>
</dbReference>
<dbReference type="RefSeq" id="WP_172418963.1">
    <property type="nucleotide sequence ID" value="NZ_AP022558.1"/>
</dbReference>
<evidence type="ECO:0000313" key="2">
    <source>
        <dbReference type="Proteomes" id="UP000501421"/>
    </source>
</evidence>
<dbReference type="AlphaFoldDB" id="A0A679FZ71"/>
<dbReference type="Proteomes" id="UP000501421">
    <property type="component" value="Plasmid pGspE55-1"/>
</dbReference>
<gene>
    <name evidence="1" type="ORF">GsuE55_38290</name>
</gene>
<geneLocation type="plasmid" evidence="1 2">
    <name>pGspE55-1</name>
</geneLocation>
<keyword evidence="1" id="KW-0614">Plasmid</keyword>
<name>A0A679FZ71_9BACL</name>
<evidence type="ECO:0000313" key="1">
    <source>
        <dbReference type="EMBL" id="BBW98996.1"/>
    </source>
</evidence>